<evidence type="ECO:0000313" key="1">
    <source>
        <dbReference type="EMBL" id="SDI75837.1"/>
    </source>
</evidence>
<dbReference type="EMBL" id="FNCY01000028">
    <property type="protein sequence ID" value="SDI75837.1"/>
    <property type="molecule type" value="Genomic_DNA"/>
</dbReference>
<dbReference type="STRING" id="83767.SAMN05660652_03995"/>
<reference evidence="1 2" key="1">
    <citation type="submission" date="2016-10" db="EMBL/GenBank/DDBJ databases">
        <authorList>
            <person name="de Groot N.N."/>
        </authorList>
    </citation>
    <scope>NUCLEOTIDE SEQUENCE [LARGE SCALE GENOMIC DNA]</scope>
    <source>
        <strain evidence="1 2">DSM 5885</strain>
    </source>
</reference>
<dbReference type="SUPFAM" id="SSF52540">
    <property type="entry name" value="P-loop containing nucleoside triphosphate hydrolases"/>
    <property type="match status" value="1"/>
</dbReference>
<organism evidence="1 2">
    <name type="scientific">Propionivibrio dicarboxylicus</name>
    <dbReference type="NCBI Taxonomy" id="83767"/>
    <lineage>
        <taxon>Bacteria</taxon>
        <taxon>Pseudomonadati</taxon>
        <taxon>Pseudomonadota</taxon>
        <taxon>Betaproteobacteria</taxon>
        <taxon>Rhodocyclales</taxon>
        <taxon>Rhodocyclaceae</taxon>
        <taxon>Propionivibrio</taxon>
    </lineage>
</organism>
<dbReference type="Proteomes" id="UP000198607">
    <property type="component" value="Unassembled WGS sequence"/>
</dbReference>
<dbReference type="InterPro" id="IPR027417">
    <property type="entry name" value="P-loop_NTPase"/>
</dbReference>
<protein>
    <recommendedName>
        <fullName evidence="3">AAA domain-containing protein</fullName>
    </recommendedName>
</protein>
<name>A0A1G8N721_9RHOO</name>
<evidence type="ECO:0008006" key="3">
    <source>
        <dbReference type="Google" id="ProtNLM"/>
    </source>
</evidence>
<dbReference type="AlphaFoldDB" id="A0A1G8N721"/>
<accession>A0A1G8N721</accession>
<gene>
    <name evidence="1" type="ORF">SAMN05660652_03995</name>
</gene>
<sequence>MTEAAGATPLGRRILVIGEVNTGKTTQCRRWLEELCHQGLGQRIALIDMAPTIPPDLAKARGLRGVGGELRPPPDSGVLDLRAHLVPPRLSSSSDAEALDKATRNAGIIDALIAALRPERDILFINDVTLFLQTRCAASLIDAADFKRRTTLIVNGYRGERLGGGELTRHETAEMAELVRTFAATGEILHLTQRYDTQH</sequence>
<dbReference type="RefSeq" id="WP_091940483.1">
    <property type="nucleotide sequence ID" value="NZ_FNCY01000028.1"/>
</dbReference>
<keyword evidence="2" id="KW-1185">Reference proteome</keyword>
<evidence type="ECO:0000313" key="2">
    <source>
        <dbReference type="Proteomes" id="UP000198607"/>
    </source>
</evidence>
<proteinExistence type="predicted"/>